<feature type="transmembrane region" description="Helical" evidence="1">
    <location>
        <begin position="324"/>
        <end position="346"/>
    </location>
</feature>
<evidence type="ECO:0000313" key="3">
    <source>
        <dbReference type="Proteomes" id="UP001156666"/>
    </source>
</evidence>
<reference evidence="2" key="2">
    <citation type="submission" date="2023-01" db="EMBL/GenBank/DDBJ databases">
        <title>Draft genome sequence of Portibacter lacus strain NBRC 108769.</title>
        <authorList>
            <person name="Sun Q."/>
            <person name="Mori K."/>
        </authorList>
    </citation>
    <scope>NUCLEOTIDE SEQUENCE</scope>
    <source>
        <strain evidence="2">NBRC 108769</strain>
    </source>
</reference>
<feature type="transmembrane region" description="Helical" evidence="1">
    <location>
        <begin position="208"/>
        <end position="226"/>
    </location>
</feature>
<proteinExistence type="predicted"/>
<feature type="transmembrane region" description="Helical" evidence="1">
    <location>
        <begin position="20"/>
        <end position="40"/>
    </location>
</feature>
<evidence type="ECO:0000313" key="2">
    <source>
        <dbReference type="EMBL" id="GLR18862.1"/>
    </source>
</evidence>
<feature type="transmembrane region" description="Helical" evidence="1">
    <location>
        <begin position="158"/>
        <end position="179"/>
    </location>
</feature>
<gene>
    <name evidence="2" type="ORF">GCM10007940_34780</name>
</gene>
<feature type="transmembrane region" description="Helical" evidence="1">
    <location>
        <begin position="49"/>
        <end position="71"/>
    </location>
</feature>
<feature type="transmembrane region" description="Helical" evidence="1">
    <location>
        <begin position="358"/>
        <end position="380"/>
    </location>
</feature>
<keyword evidence="3" id="KW-1185">Reference proteome</keyword>
<evidence type="ECO:0008006" key="4">
    <source>
        <dbReference type="Google" id="ProtNLM"/>
    </source>
</evidence>
<keyword evidence="1" id="KW-1133">Transmembrane helix</keyword>
<dbReference type="Proteomes" id="UP001156666">
    <property type="component" value="Unassembled WGS sequence"/>
</dbReference>
<organism evidence="2 3">
    <name type="scientific">Portibacter lacus</name>
    <dbReference type="NCBI Taxonomy" id="1099794"/>
    <lineage>
        <taxon>Bacteria</taxon>
        <taxon>Pseudomonadati</taxon>
        <taxon>Bacteroidota</taxon>
        <taxon>Saprospiria</taxon>
        <taxon>Saprospirales</taxon>
        <taxon>Haliscomenobacteraceae</taxon>
        <taxon>Portibacter</taxon>
    </lineage>
</organism>
<keyword evidence="1" id="KW-0472">Membrane</keyword>
<feature type="transmembrane region" description="Helical" evidence="1">
    <location>
        <begin position="184"/>
        <end position="202"/>
    </location>
</feature>
<feature type="transmembrane region" description="Helical" evidence="1">
    <location>
        <begin position="109"/>
        <end position="129"/>
    </location>
</feature>
<accession>A0AA37SRT6</accession>
<protein>
    <recommendedName>
        <fullName evidence="4">O-antigen ligase domain-containing protein</fullName>
    </recommendedName>
</protein>
<reference evidence="2" key="1">
    <citation type="journal article" date="2014" name="Int. J. Syst. Evol. Microbiol.">
        <title>Complete genome sequence of Corynebacterium casei LMG S-19264T (=DSM 44701T), isolated from a smear-ripened cheese.</title>
        <authorList>
            <consortium name="US DOE Joint Genome Institute (JGI-PGF)"/>
            <person name="Walter F."/>
            <person name="Albersmeier A."/>
            <person name="Kalinowski J."/>
            <person name="Ruckert C."/>
        </authorList>
    </citation>
    <scope>NUCLEOTIDE SEQUENCE</scope>
    <source>
        <strain evidence="2">NBRC 108769</strain>
    </source>
</reference>
<comment type="caution">
    <text evidence="2">The sequence shown here is derived from an EMBL/GenBank/DDBJ whole genome shotgun (WGS) entry which is preliminary data.</text>
</comment>
<dbReference type="EMBL" id="BSOH01000023">
    <property type="protein sequence ID" value="GLR18862.1"/>
    <property type="molecule type" value="Genomic_DNA"/>
</dbReference>
<name>A0AA37SRT6_9BACT</name>
<evidence type="ECO:0000256" key="1">
    <source>
        <dbReference type="SAM" id="Phobius"/>
    </source>
</evidence>
<dbReference type="RefSeq" id="WP_235292809.1">
    <property type="nucleotide sequence ID" value="NZ_BSOH01000023.1"/>
</dbReference>
<dbReference type="AlphaFoldDB" id="A0AA37SRT6"/>
<feature type="transmembrane region" description="Helical" evidence="1">
    <location>
        <begin position="233"/>
        <end position="250"/>
    </location>
</feature>
<feature type="transmembrane region" description="Helical" evidence="1">
    <location>
        <begin position="83"/>
        <end position="102"/>
    </location>
</feature>
<keyword evidence="1" id="KW-0812">Transmembrane</keyword>
<sequence length="406" mass="46771">MFCTFFGMLLWVWNLNTIRLGLITIGLFLYLFAGLWAIFYEQKVKQITFLGKAAVLFYITFYFYCLFINLFADGIHEKYFPNLLWDSGFFFLGIGCLSFIGLQKKDLKFLVGFYVVFFIIDLIITGRYLDPTIAFTATDRRDAFRQISGALGHAHKAYQLHVILSSLALLMFALTLEYIKEKKWIIFSSLSVVALVFLGLFYQKRNVFIEVAIFSFFLIILPSLKFTKSGRNFKIIGILVFASLVALYLNQDIFRSGVNLVLDRFSNSGNYQRQGNYSSYERFAETQFYLDQYQSYYYLIGRGLTSFVPGAEGGNNLHLGVGNLLLKGGVPMVLSVLGLLVLNILYSIRMFFLKGIKIGLWIQSFCLLSLCTYLALWGWFPNIIYLPISLFFYDIHKSFKFKTSHA</sequence>